<reference evidence="3" key="1">
    <citation type="submission" date="2017-01" db="EMBL/GenBank/DDBJ databases">
        <authorList>
            <person name="Varghese N."/>
            <person name="Submissions S."/>
        </authorList>
    </citation>
    <scope>NUCLEOTIDE SEQUENCE [LARGE SCALE GENOMIC DNA]</scope>
    <source>
        <strain evidence="3">DM9</strain>
    </source>
</reference>
<dbReference type="STRING" id="1077936.SAMN05421545_1718"/>
<sequence>MKKFLGTFMVPFLLLLCNQVQGQHTHQLEVKIGGGLAATAESHSFDSKGFTITQKAEREGYFFSASVGTNKLLKVVETSYSLRYLTFDDTQLQYTSPGADITSPLQQLSAIQHYVGATYYPFTNYNSRFSPFVYAGLGYNVLQFSQEKGDVIASTPAKGDVLPTVVTWNLPAAKSTLGALGYEAAIGLKYLDSEKFGVFVQLRYNQIHQSKTDRLADKLNMLQVEGGFIWRTLKQKRAF</sequence>
<evidence type="ECO:0000313" key="3">
    <source>
        <dbReference type="Proteomes" id="UP000185924"/>
    </source>
</evidence>
<dbReference type="Gene3D" id="2.40.160.20">
    <property type="match status" value="1"/>
</dbReference>
<evidence type="ECO:0000256" key="1">
    <source>
        <dbReference type="SAM" id="SignalP"/>
    </source>
</evidence>
<protein>
    <submittedName>
        <fullName evidence="2">Outer membrane protein beta-barrel domain-containing protein</fullName>
    </submittedName>
</protein>
<dbReference type="Proteomes" id="UP000185924">
    <property type="component" value="Unassembled WGS sequence"/>
</dbReference>
<dbReference type="AlphaFoldDB" id="A0A1N6WRV4"/>
<evidence type="ECO:0000313" key="2">
    <source>
        <dbReference type="EMBL" id="SIQ92752.1"/>
    </source>
</evidence>
<dbReference type="InterPro" id="IPR011250">
    <property type="entry name" value="OMP/PagP_B-barrel"/>
</dbReference>
<feature type="signal peptide" evidence="1">
    <location>
        <begin position="1"/>
        <end position="22"/>
    </location>
</feature>
<dbReference type="EMBL" id="FTNM01000002">
    <property type="protein sequence ID" value="SIQ92752.1"/>
    <property type="molecule type" value="Genomic_DNA"/>
</dbReference>
<dbReference type="RefSeq" id="WP_076421770.1">
    <property type="nucleotide sequence ID" value="NZ_FTNM01000002.1"/>
</dbReference>
<dbReference type="OrthoDB" id="9972037at2"/>
<organism evidence="2 3">
    <name type="scientific">Pontibacter lucknowensis</name>
    <dbReference type="NCBI Taxonomy" id="1077936"/>
    <lineage>
        <taxon>Bacteria</taxon>
        <taxon>Pseudomonadati</taxon>
        <taxon>Bacteroidota</taxon>
        <taxon>Cytophagia</taxon>
        <taxon>Cytophagales</taxon>
        <taxon>Hymenobacteraceae</taxon>
        <taxon>Pontibacter</taxon>
    </lineage>
</organism>
<keyword evidence="3" id="KW-1185">Reference proteome</keyword>
<name>A0A1N6WRV4_9BACT</name>
<proteinExistence type="predicted"/>
<feature type="chain" id="PRO_5012794578" evidence="1">
    <location>
        <begin position="23"/>
        <end position="239"/>
    </location>
</feature>
<keyword evidence="1" id="KW-0732">Signal</keyword>
<dbReference type="SUPFAM" id="SSF56925">
    <property type="entry name" value="OMPA-like"/>
    <property type="match status" value="1"/>
</dbReference>
<accession>A0A1N6WRV4</accession>
<gene>
    <name evidence="2" type="ORF">SAMN05421545_1718</name>
</gene>